<accession>A0A919PY00</accession>
<comment type="caution">
    <text evidence="3">The sequence shown here is derived from an EMBL/GenBank/DDBJ whole genome shotgun (WGS) entry which is preliminary data.</text>
</comment>
<organism evidence="3 4">
    <name type="scientific">Dactylosporangium siamense</name>
    <dbReference type="NCBI Taxonomy" id="685454"/>
    <lineage>
        <taxon>Bacteria</taxon>
        <taxon>Bacillati</taxon>
        <taxon>Actinomycetota</taxon>
        <taxon>Actinomycetes</taxon>
        <taxon>Micromonosporales</taxon>
        <taxon>Micromonosporaceae</taxon>
        <taxon>Dactylosporangium</taxon>
    </lineage>
</organism>
<proteinExistence type="predicted"/>
<dbReference type="GO" id="GO:0005975">
    <property type="term" value="P:carbohydrate metabolic process"/>
    <property type="evidence" value="ECO:0007669"/>
    <property type="project" value="UniProtKB-ARBA"/>
</dbReference>
<dbReference type="InterPro" id="IPR032109">
    <property type="entry name" value="Big_3_5"/>
</dbReference>
<dbReference type="Gene3D" id="2.60.40.10">
    <property type="entry name" value="Immunoglobulins"/>
    <property type="match status" value="1"/>
</dbReference>
<evidence type="ECO:0000256" key="1">
    <source>
        <dbReference type="SAM" id="SignalP"/>
    </source>
</evidence>
<name>A0A919PY00_9ACTN</name>
<keyword evidence="4" id="KW-1185">Reference proteome</keyword>
<feature type="domain" description="Bacterial Ig-like" evidence="2">
    <location>
        <begin position="212"/>
        <end position="294"/>
    </location>
</feature>
<gene>
    <name evidence="3" type="ORF">Dsi01nite_101950</name>
</gene>
<keyword evidence="1" id="KW-0732">Signal</keyword>
<dbReference type="PROSITE" id="PS51318">
    <property type="entry name" value="TAT"/>
    <property type="match status" value="1"/>
</dbReference>
<reference evidence="3" key="1">
    <citation type="submission" date="2021-01" db="EMBL/GenBank/DDBJ databases">
        <title>Whole genome shotgun sequence of Dactylosporangium siamense NBRC 106093.</title>
        <authorList>
            <person name="Komaki H."/>
            <person name="Tamura T."/>
        </authorList>
    </citation>
    <scope>NUCLEOTIDE SEQUENCE</scope>
    <source>
        <strain evidence="3">NBRC 106093</strain>
    </source>
</reference>
<dbReference type="InterPro" id="IPR013783">
    <property type="entry name" value="Ig-like_fold"/>
</dbReference>
<feature type="signal peptide" evidence="1">
    <location>
        <begin position="1"/>
        <end position="28"/>
    </location>
</feature>
<dbReference type="RefSeq" id="WP_203853755.1">
    <property type="nucleotide sequence ID" value="NZ_BAAAVW010000038.1"/>
</dbReference>
<protein>
    <recommendedName>
        <fullName evidence="2">Bacterial Ig-like domain-containing protein</fullName>
    </recommendedName>
</protein>
<dbReference type="Pfam" id="PF16640">
    <property type="entry name" value="Big_3_5"/>
    <property type="match status" value="1"/>
</dbReference>
<dbReference type="EMBL" id="BONQ01000172">
    <property type="protein sequence ID" value="GIG52154.1"/>
    <property type="molecule type" value="Genomic_DNA"/>
</dbReference>
<feature type="chain" id="PRO_5037496165" description="Bacterial Ig-like domain-containing protein" evidence="1">
    <location>
        <begin position="29"/>
        <end position="296"/>
    </location>
</feature>
<evidence type="ECO:0000313" key="4">
    <source>
        <dbReference type="Proteomes" id="UP000660611"/>
    </source>
</evidence>
<dbReference type="AlphaFoldDB" id="A0A919PY00"/>
<dbReference type="InterPro" id="IPR006311">
    <property type="entry name" value="TAT_signal"/>
</dbReference>
<evidence type="ECO:0000313" key="3">
    <source>
        <dbReference type="EMBL" id="GIG52154.1"/>
    </source>
</evidence>
<evidence type="ECO:0000259" key="2">
    <source>
        <dbReference type="Pfam" id="PF16640"/>
    </source>
</evidence>
<sequence length="296" mass="29628">MNLSKRALLTAAVASSLLVSVLSAPASAATTASTVSVKPLAGSWQFGDGNPADTVTLAAPVASCPAGSSYYINALTAQGSEATAAESGALLTDTIELGADRAIPVQAGSFTGGNTQLLVSTILPAGTSDFELSPEDAARPVGTVIATGAFSIVGACLDANLAIISSYVTPVDISASTRAPKPASWPADTFYDNLQWRWDGRATSNTGFVAFPTTVKVNKPLVALVQVTASGTTPTGTVQIKDGSTVVATATLVAGVGVALVRGLNPAGNHILTAVYSGDANVRPGTSAPVTIRVVA</sequence>
<dbReference type="Proteomes" id="UP000660611">
    <property type="component" value="Unassembled WGS sequence"/>
</dbReference>